<dbReference type="SUPFAM" id="SSF143744">
    <property type="entry name" value="GlcG-like"/>
    <property type="match status" value="1"/>
</dbReference>
<name>A0ABY8FCH1_9HYPH</name>
<dbReference type="InterPro" id="IPR052517">
    <property type="entry name" value="GlcG_carb_metab_protein"/>
</dbReference>
<dbReference type="PANTHER" id="PTHR34309:SF10">
    <property type="entry name" value="SLR1406 PROTEIN"/>
    <property type="match status" value="1"/>
</dbReference>
<dbReference type="InterPro" id="IPR038084">
    <property type="entry name" value="PduO/GlcC-like_sf"/>
</dbReference>
<evidence type="ECO:0000313" key="1">
    <source>
        <dbReference type="EMBL" id="WFE90333.1"/>
    </source>
</evidence>
<dbReference type="EMBL" id="CP120863">
    <property type="protein sequence ID" value="WFE90333.1"/>
    <property type="molecule type" value="Genomic_DNA"/>
</dbReference>
<dbReference type="Proteomes" id="UP001209803">
    <property type="component" value="Chromosome"/>
</dbReference>
<evidence type="ECO:0000313" key="2">
    <source>
        <dbReference type="Proteomes" id="UP001209803"/>
    </source>
</evidence>
<reference evidence="1 2" key="1">
    <citation type="submission" date="2023-03" db="EMBL/GenBank/DDBJ databases">
        <title>Roseibium porphyridii sp. nov. and Roseibium rhodosorbium sp. nov. isolated from marine algae, Porphyridium cruentum and Rhodosorus marinus, respectively.</title>
        <authorList>
            <person name="Lee M.W."/>
            <person name="Choi B.J."/>
            <person name="Lee J.K."/>
            <person name="Choi D.G."/>
            <person name="Baek J.H."/>
            <person name="Bayburt H."/>
            <person name="Kim J.M."/>
            <person name="Han D.M."/>
            <person name="Kim K.H."/>
            <person name="Jeon C.O."/>
        </authorList>
    </citation>
    <scope>NUCLEOTIDE SEQUENCE [LARGE SCALE GENOMIC DNA]</scope>
    <source>
        <strain evidence="1 2">KMA01</strain>
    </source>
</reference>
<dbReference type="PANTHER" id="PTHR34309">
    <property type="entry name" value="SLR1406 PROTEIN"/>
    <property type="match status" value="1"/>
</dbReference>
<dbReference type="InterPro" id="IPR005624">
    <property type="entry name" value="PduO/GlcC-like"/>
</dbReference>
<proteinExistence type="predicted"/>
<sequence>MTLGMTLSTAEAITSAALEKAVELKLKPLTVAILDAGGHAVLVKRQDGSSIMRPQIAAGKAIGALAVGTGTRWLNANAESRPHFVNALNGVSGGAIVPVPGGVLIKGESGETLGAVGITGDTSDNDEACAVAGIVAAGLVADCG</sequence>
<protein>
    <submittedName>
        <fullName evidence="1">Heme-binding protein</fullName>
    </submittedName>
</protein>
<organism evidence="1 2">
    <name type="scientific">Roseibium porphyridii</name>
    <dbReference type="NCBI Taxonomy" id="2866279"/>
    <lineage>
        <taxon>Bacteria</taxon>
        <taxon>Pseudomonadati</taxon>
        <taxon>Pseudomonadota</taxon>
        <taxon>Alphaproteobacteria</taxon>
        <taxon>Hyphomicrobiales</taxon>
        <taxon>Stappiaceae</taxon>
        <taxon>Roseibium</taxon>
    </lineage>
</organism>
<dbReference type="RefSeq" id="WP_265679799.1">
    <property type="nucleotide sequence ID" value="NZ_CP120863.1"/>
</dbReference>
<dbReference type="Pfam" id="PF03928">
    <property type="entry name" value="HbpS-like"/>
    <property type="match status" value="1"/>
</dbReference>
<dbReference type="Gene3D" id="3.30.450.150">
    <property type="entry name" value="Haem-degrading domain"/>
    <property type="match status" value="1"/>
</dbReference>
<gene>
    <name evidence="1" type="ORF">K1718_02990</name>
</gene>
<accession>A0ABY8FCH1</accession>
<keyword evidence="2" id="KW-1185">Reference proteome</keyword>